<feature type="transmembrane region" description="Helical" evidence="2">
    <location>
        <begin position="55"/>
        <end position="74"/>
    </location>
</feature>
<accession>D6GVE6</accession>
<name>D6GVE6_PARA5</name>
<organism evidence="3 4">
    <name type="scientific">Candidatus Parvarchaeum acidophilus ARMAN-5</name>
    <dbReference type="NCBI Taxonomy" id="662762"/>
    <lineage>
        <taxon>Archaea</taxon>
        <taxon>Candidatus Parvarchaeota</taxon>
        <taxon>Candidatus Parvarchaeum</taxon>
    </lineage>
</organism>
<keyword evidence="2" id="KW-1133">Transmembrane helix</keyword>
<proteinExistence type="predicted"/>
<sequence length="275" mass="29858">MDDPGGKKNGIPENKPVSDKPLDKKENASNINSIPTDEKHATTKNSGNVSSINKYVIAVIVLIIILLIIAYFMYHFNILGVRVFIRDTLGLNHNTAITTSANSSSSNTSSTNIALISKVSSYFPSLKLLDLTSAAINAYNLNTLGYQSFFAFGEGNITKAFENGTPFKDYPHYSGILMFFAKSSTDQTLGYFYKYFSSATKEYNLSFKSIPAVVAVYNLSTFSPNAIPQNTIYADGILNSTLYAVSLTVGGATYLSQVNSSLDKLLETLSAADFG</sequence>
<reference evidence="3 4" key="1">
    <citation type="journal article" date="2010" name="Proc. Natl. Acad. Sci. U.S.A.">
        <title>Enigmatic, ultrasmall, uncultivated Archaea.</title>
        <authorList>
            <person name="Baker B.J."/>
            <person name="Comolli L.R."/>
            <person name="Dick G.J."/>
            <person name="Hauser L.J."/>
            <person name="Hyatt D."/>
            <person name="Dill B.D."/>
            <person name="Land M.L."/>
            <person name="Verberkmoes N.C."/>
            <person name="Hettich R.L."/>
            <person name="Banfield J.F."/>
        </authorList>
    </citation>
    <scope>NUCLEOTIDE SEQUENCE [LARGE SCALE GENOMIC DNA]</scope>
</reference>
<keyword evidence="2" id="KW-0812">Transmembrane</keyword>
<dbReference type="AlphaFoldDB" id="D6GVE6"/>
<evidence type="ECO:0000256" key="1">
    <source>
        <dbReference type="SAM" id="MobiDB-lite"/>
    </source>
</evidence>
<evidence type="ECO:0000313" key="3">
    <source>
        <dbReference type="EMBL" id="EFD92784.1"/>
    </source>
</evidence>
<dbReference type="EMBL" id="GG745553">
    <property type="protein sequence ID" value="EFD92784.1"/>
    <property type="molecule type" value="Genomic_DNA"/>
</dbReference>
<evidence type="ECO:0000313" key="4">
    <source>
        <dbReference type="Proteomes" id="UP000009376"/>
    </source>
</evidence>
<feature type="compositionally biased region" description="Basic and acidic residues" evidence="1">
    <location>
        <begin position="16"/>
        <end position="27"/>
    </location>
</feature>
<protein>
    <submittedName>
        <fullName evidence="3">Uncharacterized protein</fullName>
    </submittedName>
</protein>
<keyword evidence="2" id="KW-0472">Membrane</keyword>
<feature type="region of interest" description="Disordered" evidence="1">
    <location>
        <begin position="1"/>
        <end position="47"/>
    </location>
</feature>
<gene>
    <name evidence="3" type="ORF">BJBARM5_0458</name>
</gene>
<dbReference type="Proteomes" id="UP000009376">
    <property type="component" value="Unassembled WGS sequence"/>
</dbReference>
<evidence type="ECO:0000256" key="2">
    <source>
        <dbReference type="SAM" id="Phobius"/>
    </source>
</evidence>